<sequence>MTGLRYNKLIPMKNAELKALLKERDLLTTGKKAEMVARLEADDEAKAAGGAETGNKAHADAGASTAAAAGGGAAAAAATATGAAPPSSSSASAAPGIISMAAVKDDAADPMSLEARKARAARFGVPVKYTPEEEAMIKLRELEELEAKRKARAERFGTEYKPLPETLAARRKAPTIGPKPVLDAAAIKARAARFGTELPKELADKEEAELRRKRKERFGTSVAPSAEPLLKKAKGL</sequence>
<feature type="region of interest" description="Disordered" evidence="3">
    <location>
        <begin position="198"/>
        <end position="236"/>
    </location>
</feature>
<dbReference type="InterPro" id="IPR003034">
    <property type="entry name" value="SAP_dom"/>
</dbReference>
<dbReference type="InterPro" id="IPR052240">
    <property type="entry name" value="SAP_domain_ribonucleoprotein"/>
</dbReference>
<dbReference type="PANTHER" id="PTHR46551">
    <property type="entry name" value="SAP DOMAIN-CONTAINING RIBONUCLEOPROTEIN"/>
    <property type="match status" value="1"/>
</dbReference>
<evidence type="ECO:0000256" key="2">
    <source>
        <dbReference type="ARBA" id="ARBA00046328"/>
    </source>
</evidence>
<evidence type="ECO:0000313" key="5">
    <source>
        <dbReference type="EMBL" id="KNC52368.1"/>
    </source>
</evidence>
<dbReference type="AlphaFoldDB" id="A0A0L0DLV2"/>
<dbReference type="GeneID" id="25567054"/>
<keyword evidence="1" id="KW-0597">Phosphoprotein</keyword>
<dbReference type="PANTHER" id="PTHR46551:SF1">
    <property type="entry name" value="SAP DOMAIN-CONTAINING RIBONUCLEOPROTEIN"/>
    <property type="match status" value="1"/>
</dbReference>
<keyword evidence="6" id="KW-1185">Reference proteome</keyword>
<dbReference type="SMART" id="SM00513">
    <property type="entry name" value="SAP"/>
    <property type="match status" value="1"/>
</dbReference>
<dbReference type="Pfam" id="PF02037">
    <property type="entry name" value="SAP"/>
    <property type="match status" value="1"/>
</dbReference>
<name>A0A0L0DLV2_THETB</name>
<dbReference type="RefSeq" id="XP_013755415.1">
    <property type="nucleotide sequence ID" value="XM_013899961.1"/>
</dbReference>
<dbReference type="Proteomes" id="UP000054408">
    <property type="component" value="Unassembled WGS sequence"/>
</dbReference>
<dbReference type="OrthoDB" id="445357at2759"/>
<dbReference type="PROSITE" id="PS50800">
    <property type="entry name" value="SAP"/>
    <property type="match status" value="1"/>
</dbReference>
<dbReference type="GO" id="GO:0005634">
    <property type="term" value="C:nucleus"/>
    <property type="evidence" value="ECO:0007669"/>
    <property type="project" value="TreeGrafter"/>
</dbReference>
<organism evidence="5 6">
    <name type="scientific">Thecamonas trahens ATCC 50062</name>
    <dbReference type="NCBI Taxonomy" id="461836"/>
    <lineage>
        <taxon>Eukaryota</taxon>
        <taxon>Apusozoa</taxon>
        <taxon>Apusomonadida</taxon>
        <taxon>Apusomonadidae</taxon>
        <taxon>Thecamonas</taxon>
    </lineage>
</organism>
<protein>
    <recommendedName>
        <fullName evidence="4">SAP domain-containing protein</fullName>
    </recommendedName>
</protein>
<proteinExistence type="inferred from homology"/>
<reference evidence="5 6" key="1">
    <citation type="submission" date="2010-05" db="EMBL/GenBank/DDBJ databases">
        <title>The Genome Sequence of Thecamonas trahens ATCC 50062.</title>
        <authorList>
            <consortium name="The Broad Institute Genome Sequencing Platform"/>
            <person name="Russ C."/>
            <person name="Cuomo C."/>
            <person name="Shea T."/>
            <person name="Young S.K."/>
            <person name="Zeng Q."/>
            <person name="Koehrsen M."/>
            <person name="Haas B."/>
            <person name="Borodovsky M."/>
            <person name="Guigo R."/>
            <person name="Alvarado L."/>
            <person name="Berlin A."/>
            <person name="Bochicchio J."/>
            <person name="Borenstein D."/>
            <person name="Chapman S."/>
            <person name="Chen Z."/>
            <person name="Freedman E."/>
            <person name="Gellesch M."/>
            <person name="Goldberg J."/>
            <person name="Griggs A."/>
            <person name="Gujja S."/>
            <person name="Heilman E."/>
            <person name="Heiman D."/>
            <person name="Hepburn T."/>
            <person name="Howarth C."/>
            <person name="Jen D."/>
            <person name="Larson L."/>
            <person name="Mehta T."/>
            <person name="Park D."/>
            <person name="Pearson M."/>
            <person name="Roberts A."/>
            <person name="Saif S."/>
            <person name="Shenoy N."/>
            <person name="Sisk P."/>
            <person name="Stolte C."/>
            <person name="Sykes S."/>
            <person name="Thomson T."/>
            <person name="Walk T."/>
            <person name="White J."/>
            <person name="Yandava C."/>
            <person name="Burger G."/>
            <person name="Gray M.W."/>
            <person name="Holland P.W.H."/>
            <person name="King N."/>
            <person name="Lang F.B.F."/>
            <person name="Roger A.J."/>
            <person name="Ruiz-Trillo I."/>
            <person name="Lander E."/>
            <person name="Nusbaum C."/>
        </authorList>
    </citation>
    <scope>NUCLEOTIDE SEQUENCE [LARGE SCALE GENOMIC DNA]</scope>
    <source>
        <strain evidence="5 6">ATCC 50062</strain>
    </source>
</reference>
<feature type="compositionally biased region" description="Low complexity" evidence="3">
    <location>
        <begin position="47"/>
        <end position="63"/>
    </location>
</feature>
<feature type="region of interest" description="Disordered" evidence="3">
    <location>
        <begin position="44"/>
        <end position="63"/>
    </location>
</feature>
<dbReference type="EMBL" id="GL349472">
    <property type="protein sequence ID" value="KNC52368.1"/>
    <property type="molecule type" value="Genomic_DNA"/>
</dbReference>
<dbReference type="GO" id="GO:0016973">
    <property type="term" value="P:poly(A)+ mRNA export from nucleus"/>
    <property type="evidence" value="ECO:0007669"/>
    <property type="project" value="TreeGrafter"/>
</dbReference>
<dbReference type="InterPro" id="IPR036361">
    <property type="entry name" value="SAP_dom_sf"/>
</dbReference>
<feature type="domain" description="SAP" evidence="4">
    <location>
        <begin position="9"/>
        <end position="43"/>
    </location>
</feature>
<evidence type="ECO:0000256" key="3">
    <source>
        <dbReference type="SAM" id="MobiDB-lite"/>
    </source>
</evidence>
<dbReference type="SUPFAM" id="SSF68906">
    <property type="entry name" value="SAP domain"/>
    <property type="match status" value="1"/>
</dbReference>
<evidence type="ECO:0000259" key="4">
    <source>
        <dbReference type="PROSITE" id="PS50800"/>
    </source>
</evidence>
<feature type="compositionally biased region" description="Basic and acidic residues" evidence="3">
    <location>
        <begin position="198"/>
        <end position="210"/>
    </location>
</feature>
<accession>A0A0L0DLV2</accession>
<evidence type="ECO:0000313" key="6">
    <source>
        <dbReference type="Proteomes" id="UP000054408"/>
    </source>
</evidence>
<dbReference type="OMA" id="MTEDNIQ"/>
<evidence type="ECO:0000256" key="1">
    <source>
        <dbReference type="ARBA" id="ARBA00022553"/>
    </source>
</evidence>
<gene>
    <name evidence="5" type="ORF">AMSG_08339</name>
</gene>
<dbReference type="Gene3D" id="1.10.720.30">
    <property type="entry name" value="SAP domain"/>
    <property type="match status" value="1"/>
</dbReference>
<comment type="similarity">
    <text evidence="2">Belongs to the SAP domain-containing ribonucleoprotein family.</text>
</comment>